<dbReference type="OrthoDB" id="410701at2759"/>
<dbReference type="EMBL" id="KQ001648">
    <property type="protein sequence ID" value="KJP89766.1"/>
    <property type="molecule type" value="Genomic_DNA"/>
</dbReference>
<evidence type="ECO:0000256" key="1">
    <source>
        <dbReference type="ARBA" id="ARBA00005254"/>
    </source>
</evidence>
<dbReference type="Gene3D" id="3.90.226.10">
    <property type="entry name" value="2-enoyl-CoA Hydratase, Chain A, domain 1"/>
    <property type="match status" value="1"/>
</dbReference>
<reference evidence="2 3" key="1">
    <citation type="submission" date="2014-03" db="EMBL/GenBank/DDBJ databases">
        <title>The Genome Sequence of Plasmodium fragile nilgiri.</title>
        <authorList>
            <consortium name="The Broad Institute Genomics Platform"/>
            <consortium name="The Broad Institute Genome Sequencing Center for Infectious Disease"/>
            <person name="Neafsey D."/>
            <person name="Duraisingh M."/>
            <person name="Young S.K."/>
            <person name="Zeng Q."/>
            <person name="Gargeya S."/>
            <person name="Abouelleil A."/>
            <person name="Alvarado L."/>
            <person name="Chapman S.B."/>
            <person name="Gainer-Dewar J."/>
            <person name="Goldberg J."/>
            <person name="Griggs A."/>
            <person name="Gujja S."/>
            <person name="Hansen M."/>
            <person name="Howarth C."/>
            <person name="Imamovic A."/>
            <person name="Larimer J."/>
            <person name="Pearson M."/>
            <person name="Poon T.W."/>
            <person name="Priest M."/>
            <person name="Roberts A."/>
            <person name="Saif S."/>
            <person name="Shea T."/>
            <person name="Sykes S."/>
            <person name="Wortman J."/>
            <person name="Nusbaum C."/>
            <person name="Birren B."/>
        </authorList>
    </citation>
    <scope>NUCLEOTIDE SEQUENCE [LARGE SCALE GENOMIC DNA]</scope>
    <source>
        <strain evidence="3">nilgiri</strain>
    </source>
</reference>
<organism evidence="2 3">
    <name type="scientific">Plasmodium fragile</name>
    <dbReference type="NCBI Taxonomy" id="5857"/>
    <lineage>
        <taxon>Eukaryota</taxon>
        <taxon>Sar</taxon>
        <taxon>Alveolata</taxon>
        <taxon>Apicomplexa</taxon>
        <taxon>Aconoidasida</taxon>
        <taxon>Haemosporida</taxon>
        <taxon>Plasmodiidae</taxon>
        <taxon>Plasmodium</taxon>
        <taxon>Plasmodium (Plasmodium)</taxon>
    </lineage>
</organism>
<evidence type="ECO:0008006" key="4">
    <source>
        <dbReference type="Google" id="ProtNLM"/>
    </source>
</evidence>
<sequence>MLARRSPFSKLLSSRVAHAVCRGGGGVPKCHFLPKRHKSSTNESQDAFGKDITNHHFSHHRYVDFYRDESMSIGIVNFKNIINGKKNIFADLLEELKNVIEHINNIISNEEMNAFCIKEFPRKDNYLVKNLRNRIPYLDNRLKVLILTGGSNNDPAATTSTPDYNSFLKNDEQLNVELSNSFRYLCNTIQHLPLITISSINGQCYNSGMDLMLSSDFKFSSEESTFGFNKTHLGLFPYGGSTQKLFRTIPLSYAKHLLLTGDIISAQDALRINLIDVCMNKNEDYFINNSCVTFEKSLTKKEKVDILKKSVLTFFSDIFSNKLFEDKMEDSCFVFSLFFAFQFLFIPTNALQSVKMSIMEGMSLGEPNLYLDHDRAVFERNINAPQRAEILAYLKRRAATPTTLPT</sequence>
<keyword evidence="3" id="KW-1185">Reference proteome</keyword>
<dbReference type="InterPro" id="IPR029045">
    <property type="entry name" value="ClpP/crotonase-like_dom_sf"/>
</dbReference>
<dbReference type="GO" id="GO:0006635">
    <property type="term" value="P:fatty acid beta-oxidation"/>
    <property type="evidence" value="ECO:0007669"/>
    <property type="project" value="TreeGrafter"/>
</dbReference>
<dbReference type="PANTHER" id="PTHR11941:SF171">
    <property type="entry name" value="SD19268P"/>
    <property type="match status" value="1"/>
</dbReference>
<proteinExistence type="inferred from homology"/>
<evidence type="ECO:0000313" key="2">
    <source>
        <dbReference type="EMBL" id="KJP89766.1"/>
    </source>
</evidence>
<dbReference type="RefSeq" id="XP_012333548.1">
    <property type="nucleotide sequence ID" value="XM_012478125.1"/>
</dbReference>
<evidence type="ECO:0000313" key="3">
    <source>
        <dbReference type="Proteomes" id="UP000054561"/>
    </source>
</evidence>
<dbReference type="PANTHER" id="PTHR11941">
    <property type="entry name" value="ENOYL-COA HYDRATASE-RELATED"/>
    <property type="match status" value="1"/>
</dbReference>
<dbReference type="CDD" id="cd06558">
    <property type="entry name" value="crotonase-like"/>
    <property type="match status" value="1"/>
</dbReference>
<dbReference type="OMA" id="CNTIQHL"/>
<protein>
    <recommendedName>
        <fullName evidence="4">Enoyl-CoA hydratase</fullName>
    </recommendedName>
</protein>
<dbReference type="Pfam" id="PF00378">
    <property type="entry name" value="ECH_1"/>
    <property type="match status" value="1"/>
</dbReference>
<dbReference type="InterPro" id="IPR001753">
    <property type="entry name" value="Enoyl-CoA_hydra/iso"/>
</dbReference>
<dbReference type="AlphaFoldDB" id="A0A0D9QU45"/>
<accession>A0A0D9QU45</accession>
<dbReference type="VEuPathDB" id="PlasmoDB:AK88_00474"/>
<comment type="similarity">
    <text evidence="1">Belongs to the enoyl-CoA hydratase/isomerase family.</text>
</comment>
<dbReference type="GeneID" id="24265788"/>
<dbReference type="SUPFAM" id="SSF52096">
    <property type="entry name" value="ClpP/crotonase"/>
    <property type="match status" value="1"/>
</dbReference>
<gene>
    <name evidence="2" type="ORF">AK88_00474</name>
</gene>
<dbReference type="GO" id="GO:0005739">
    <property type="term" value="C:mitochondrion"/>
    <property type="evidence" value="ECO:0007669"/>
    <property type="project" value="TreeGrafter"/>
</dbReference>
<dbReference type="Proteomes" id="UP000054561">
    <property type="component" value="Unassembled WGS sequence"/>
</dbReference>
<name>A0A0D9QU45_PLAFR</name>